<sequence>MRYFSDGSPGIVAPLNNSTLPFLSKKNKQDGKMMVYGIFDRYVDIEIPPVSGMVIAVLQPYALTMLTGLSAELLNNRIFNFSQLFPEASAEKRIEAKTDASSVIAEMEDFFCRFHVQLPVQDQIMIHCLALIQERRGNLRVSDIMKTFPLTERQLERKFNQYIGLTPKRLLGLLRIANYLKLIRRAEPGNSALQHALQAGYYDQAHLNNHFKSFTGTTPLSYLRAADPLALNLYTL</sequence>
<evidence type="ECO:0000313" key="5">
    <source>
        <dbReference type="EMBL" id="GAA4326332.1"/>
    </source>
</evidence>
<gene>
    <name evidence="5" type="ORF">GCM10023149_29050</name>
</gene>
<dbReference type="Pfam" id="PF12833">
    <property type="entry name" value="HTH_18"/>
    <property type="match status" value="1"/>
</dbReference>
<dbReference type="Gene3D" id="1.10.10.60">
    <property type="entry name" value="Homeodomain-like"/>
    <property type="match status" value="1"/>
</dbReference>
<protein>
    <recommendedName>
        <fullName evidence="4">HTH araC/xylS-type domain-containing protein</fullName>
    </recommendedName>
</protein>
<evidence type="ECO:0000313" key="6">
    <source>
        <dbReference type="Proteomes" id="UP001500582"/>
    </source>
</evidence>
<evidence type="ECO:0000259" key="4">
    <source>
        <dbReference type="PROSITE" id="PS01124"/>
    </source>
</evidence>
<dbReference type="InterPro" id="IPR050204">
    <property type="entry name" value="AraC_XylS_family_regulators"/>
</dbReference>
<keyword evidence="6" id="KW-1185">Reference proteome</keyword>
<evidence type="ECO:0000256" key="1">
    <source>
        <dbReference type="ARBA" id="ARBA00023015"/>
    </source>
</evidence>
<keyword evidence="2" id="KW-0238">DNA-binding</keyword>
<organism evidence="5 6">
    <name type="scientific">Mucilaginibacter gynuensis</name>
    <dbReference type="NCBI Taxonomy" id="1302236"/>
    <lineage>
        <taxon>Bacteria</taxon>
        <taxon>Pseudomonadati</taxon>
        <taxon>Bacteroidota</taxon>
        <taxon>Sphingobacteriia</taxon>
        <taxon>Sphingobacteriales</taxon>
        <taxon>Sphingobacteriaceae</taxon>
        <taxon>Mucilaginibacter</taxon>
    </lineage>
</organism>
<proteinExistence type="predicted"/>
<keyword evidence="3" id="KW-0804">Transcription</keyword>
<name>A0ABP8GL20_9SPHI</name>
<evidence type="ECO:0000256" key="3">
    <source>
        <dbReference type="ARBA" id="ARBA00023163"/>
    </source>
</evidence>
<dbReference type="InterPro" id="IPR018060">
    <property type="entry name" value="HTH_AraC"/>
</dbReference>
<feature type="domain" description="HTH araC/xylS-type" evidence="4">
    <location>
        <begin position="122"/>
        <end position="225"/>
    </location>
</feature>
<reference evidence="6" key="1">
    <citation type="journal article" date="2019" name="Int. J. Syst. Evol. Microbiol.">
        <title>The Global Catalogue of Microorganisms (GCM) 10K type strain sequencing project: providing services to taxonomists for standard genome sequencing and annotation.</title>
        <authorList>
            <consortium name="The Broad Institute Genomics Platform"/>
            <consortium name="The Broad Institute Genome Sequencing Center for Infectious Disease"/>
            <person name="Wu L."/>
            <person name="Ma J."/>
        </authorList>
    </citation>
    <scope>NUCLEOTIDE SEQUENCE [LARGE SCALE GENOMIC DNA]</scope>
    <source>
        <strain evidence="6">JCM 17705</strain>
    </source>
</reference>
<accession>A0ABP8GL20</accession>
<comment type="caution">
    <text evidence="5">The sequence shown here is derived from an EMBL/GenBank/DDBJ whole genome shotgun (WGS) entry which is preliminary data.</text>
</comment>
<keyword evidence="1" id="KW-0805">Transcription regulation</keyword>
<evidence type="ECO:0000256" key="2">
    <source>
        <dbReference type="ARBA" id="ARBA00023125"/>
    </source>
</evidence>
<dbReference type="SMART" id="SM00342">
    <property type="entry name" value="HTH_ARAC"/>
    <property type="match status" value="1"/>
</dbReference>
<dbReference type="PANTHER" id="PTHR46796">
    <property type="entry name" value="HTH-TYPE TRANSCRIPTIONAL ACTIVATOR RHAS-RELATED"/>
    <property type="match status" value="1"/>
</dbReference>
<dbReference type="Proteomes" id="UP001500582">
    <property type="component" value="Unassembled WGS sequence"/>
</dbReference>
<dbReference type="PROSITE" id="PS01124">
    <property type="entry name" value="HTH_ARAC_FAMILY_2"/>
    <property type="match status" value="1"/>
</dbReference>
<dbReference type="EMBL" id="BAABFT010000007">
    <property type="protein sequence ID" value="GAA4326332.1"/>
    <property type="molecule type" value="Genomic_DNA"/>
</dbReference>
<dbReference type="PANTHER" id="PTHR46796:SF13">
    <property type="entry name" value="HTH-TYPE TRANSCRIPTIONAL ACTIVATOR RHAS"/>
    <property type="match status" value="1"/>
</dbReference>